<keyword evidence="11" id="KW-1185">Reference proteome</keyword>
<dbReference type="Gene3D" id="2.30.110.10">
    <property type="entry name" value="Electron Transport, Fmn-binding Protein, Chain A"/>
    <property type="match status" value="1"/>
</dbReference>
<evidence type="ECO:0000256" key="7">
    <source>
        <dbReference type="ARBA" id="ARBA00023002"/>
    </source>
</evidence>
<name>A0A834M2W4_RHYFE</name>
<feature type="domain" description="Pyridoxine 5'-phosphate oxidase dimerisation C-terminal" evidence="8">
    <location>
        <begin position="176"/>
        <end position="214"/>
    </location>
</feature>
<dbReference type="InterPro" id="IPR019576">
    <property type="entry name" value="Pyridoxamine_oxidase_dimer_C"/>
</dbReference>
<dbReference type="PANTHER" id="PTHR10851">
    <property type="entry name" value="PYRIDOXINE-5-PHOSPHATE OXIDASE"/>
    <property type="match status" value="1"/>
</dbReference>
<sequence length="214" mass="24535">MSSRLAYIDVPENCNPINLLKTWIEQYKSQTKSKIVTFNLATSFLNGDVSNRFIVLKELTQDGVIFNTNSNSLKVKQITENPMVSANFLLTYVNGETKSTVNQQIRLKGVAEQLPHNVSERMFETQPLFAKIRAMLVQEQGVKISWDELKKKHDCLVEGVQSGKVDLKAPEQLVLYKIVPNKFDFYQAGDGEIADRILFEINENKQWEHYHITP</sequence>
<evidence type="ECO:0000256" key="6">
    <source>
        <dbReference type="ARBA" id="ARBA00022643"/>
    </source>
</evidence>
<dbReference type="GO" id="GO:0008615">
    <property type="term" value="P:pyridoxine biosynthetic process"/>
    <property type="evidence" value="ECO:0007669"/>
    <property type="project" value="InterPro"/>
</dbReference>
<evidence type="ECO:0000259" key="8">
    <source>
        <dbReference type="Pfam" id="PF10590"/>
    </source>
</evidence>
<dbReference type="InterPro" id="IPR012349">
    <property type="entry name" value="Split_barrel_FMN-bd"/>
</dbReference>
<dbReference type="UniPathway" id="UPA01068">
    <property type="reaction ID" value="UER00304"/>
</dbReference>
<dbReference type="PANTHER" id="PTHR10851:SF4">
    <property type="entry name" value="PYRIDOXAL 5'-PHOSPHATE SYNTHASE"/>
    <property type="match status" value="1"/>
</dbReference>
<comment type="cofactor">
    <cofactor evidence="1">
        <name>FMN</name>
        <dbReference type="ChEBI" id="CHEBI:58210"/>
    </cofactor>
</comment>
<evidence type="ECO:0000256" key="3">
    <source>
        <dbReference type="ARBA" id="ARBA00005037"/>
    </source>
</evidence>
<evidence type="ECO:0000256" key="2">
    <source>
        <dbReference type="ARBA" id="ARBA00004738"/>
    </source>
</evidence>
<evidence type="ECO:0000256" key="5">
    <source>
        <dbReference type="ARBA" id="ARBA00022630"/>
    </source>
</evidence>
<keyword evidence="7" id="KW-0560">Oxidoreductase</keyword>
<evidence type="ECO:0000313" key="10">
    <source>
        <dbReference type="EMBL" id="KAF7263105.1"/>
    </source>
</evidence>
<reference evidence="9" key="1">
    <citation type="submission" date="2020-08" db="EMBL/GenBank/DDBJ databases">
        <title>Genome sequencing and assembly of the red palm weevil Rhynchophorus ferrugineus.</title>
        <authorList>
            <person name="Dias G.B."/>
            <person name="Bergman C.M."/>
            <person name="Manee M."/>
        </authorList>
    </citation>
    <scope>NUCLEOTIDE SEQUENCE</scope>
    <source>
        <strain evidence="9">AA-2017</strain>
        <tissue evidence="9">Whole larva</tissue>
    </source>
</reference>
<gene>
    <name evidence="10" type="ORF">GWI33_003610</name>
    <name evidence="9" type="ORF">GWI33_003616</name>
</gene>
<accession>A0A834M2W4</accession>
<protein>
    <recommendedName>
        <fullName evidence="4">pyridoxal 5'-phosphate synthase</fullName>
        <ecNumber evidence="4">1.4.3.5</ecNumber>
    </recommendedName>
</protein>
<dbReference type="EMBL" id="JAACXV010023254">
    <property type="protein sequence ID" value="KAF7263099.1"/>
    <property type="molecule type" value="Genomic_DNA"/>
</dbReference>
<dbReference type="InterPro" id="IPR000659">
    <property type="entry name" value="Pyridox_Oxase"/>
</dbReference>
<dbReference type="Pfam" id="PF10590">
    <property type="entry name" value="PNP_phzG_C"/>
    <property type="match status" value="1"/>
</dbReference>
<keyword evidence="6" id="KW-0288">FMN</keyword>
<dbReference type="PIRSF" id="PIRSF000190">
    <property type="entry name" value="Pyd_amn-ph_oxd"/>
    <property type="match status" value="1"/>
</dbReference>
<dbReference type="GO" id="GO:0010181">
    <property type="term" value="F:FMN binding"/>
    <property type="evidence" value="ECO:0007669"/>
    <property type="project" value="InterPro"/>
</dbReference>
<dbReference type="GO" id="GO:0004733">
    <property type="term" value="F:pyridoxamine phosphate oxidase activity"/>
    <property type="evidence" value="ECO:0007669"/>
    <property type="project" value="UniProtKB-EC"/>
</dbReference>
<proteinExistence type="predicted"/>
<comment type="pathway">
    <text evidence="3">Cofactor metabolism; pyridoxal 5'-phosphate salvage; pyridoxal 5'-phosphate from pyridoxine 5'-phosphate: step 1/1.</text>
</comment>
<dbReference type="SUPFAM" id="SSF50475">
    <property type="entry name" value="FMN-binding split barrel"/>
    <property type="match status" value="1"/>
</dbReference>
<comment type="caution">
    <text evidence="9">The sequence shown here is derived from an EMBL/GenBank/DDBJ whole genome shotgun (WGS) entry which is preliminary data.</text>
</comment>
<evidence type="ECO:0000313" key="9">
    <source>
        <dbReference type="EMBL" id="KAF7263099.1"/>
    </source>
</evidence>
<keyword evidence="5" id="KW-0285">Flavoprotein</keyword>
<dbReference type="OrthoDB" id="303614at2759"/>
<dbReference type="AlphaFoldDB" id="A0A834M2W4"/>
<dbReference type="EMBL" id="JAACXV010023250">
    <property type="protein sequence ID" value="KAF7263105.1"/>
    <property type="molecule type" value="Genomic_DNA"/>
</dbReference>
<dbReference type="EC" id="1.4.3.5" evidence="4"/>
<organism evidence="9 11">
    <name type="scientific">Rhynchophorus ferrugineus</name>
    <name type="common">Red palm weevil</name>
    <name type="synonym">Curculio ferrugineus</name>
    <dbReference type="NCBI Taxonomy" id="354439"/>
    <lineage>
        <taxon>Eukaryota</taxon>
        <taxon>Metazoa</taxon>
        <taxon>Ecdysozoa</taxon>
        <taxon>Arthropoda</taxon>
        <taxon>Hexapoda</taxon>
        <taxon>Insecta</taxon>
        <taxon>Pterygota</taxon>
        <taxon>Neoptera</taxon>
        <taxon>Endopterygota</taxon>
        <taxon>Coleoptera</taxon>
        <taxon>Polyphaga</taxon>
        <taxon>Cucujiformia</taxon>
        <taxon>Curculionidae</taxon>
        <taxon>Dryophthorinae</taxon>
        <taxon>Rhynchophorus</taxon>
    </lineage>
</organism>
<comment type="pathway">
    <text evidence="2">Cofactor metabolism; pyridoxal 5'-phosphate salvage; pyridoxal 5'-phosphate from pyridoxamine 5'-phosphate: step 1/1.</text>
</comment>
<evidence type="ECO:0000313" key="11">
    <source>
        <dbReference type="Proteomes" id="UP000625711"/>
    </source>
</evidence>
<evidence type="ECO:0000256" key="4">
    <source>
        <dbReference type="ARBA" id="ARBA00012801"/>
    </source>
</evidence>
<evidence type="ECO:0000256" key="1">
    <source>
        <dbReference type="ARBA" id="ARBA00001917"/>
    </source>
</evidence>
<dbReference type="Proteomes" id="UP000625711">
    <property type="component" value="Unassembled WGS sequence"/>
</dbReference>